<dbReference type="PROSITE" id="PS50405">
    <property type="entry name" value="GST_CTER"/>
    <property type="match status" value="1"/>
</dbReference>
<keyword evidence="3" id="KW-1185">Reference proteome</keyword>
<evidence type="ECO:0000313" key="3">
    <source>
        <dbReference type="Proteomes" id="UP000298663"/>
    </source>
</evidence>
<dbReference type="AlphaFoldDB" id="A0A4V6XW00"/>
<dbReference type="Proteomes" id="UP000298663">
    <property type="component" value="Unassembled WGS sequence"/>
</dbReference>
<reference evidence="2 3" key="2">
    <citation type="journal article" date="2019" name="G3 (Bethesda)">
        <title>Hybrid Assembly of the Genome of the Entomopathogenic Nematode Steinernema carpocapsae Identifies the X-Chromosome.</title>
        <authorList>
            <person name="Serra L."/>
            <person name="Macchietto M."/>
            <person name="Macias-Munoz A."/>
            <person name="McGill C.J."/>
            <person name="Rodriguez I.M."/>
            <person name="Rodriguez B."/>
            <person name="Murad R."/>
            <person name="Mortazavi A."/>
        </authorList>
    </citation>
    <scope>NUCLEOTIDE SEQUENCE [LARGE SCALE GENOMIC DNA]</scope>
    <source>
        <strain evidence="2 3">ALL</strain>
    </source>
</reference>
<dbReference type="EMBL" id="AZBU02000006">
    <property type="protein sequence ID" value="TKR72965.1"/>
    <property type="molecule type" value="Genomic_DNA"/>
</dbReference>
<protein>
    <recommendedName>
        <fullName evidence="1">GST C-terminal domain-containing protein</fullName>
    </recommendedName>
</protein>
<dbReference type="Gene3D" id="1.20.1050.10">
    <property type="match status" value="1"/>
</dbReference>
<sequence>MEYLEEKYPEKRRLLPQNPECRGVRGLTLLVVAGIQPLQNPRVSEHFSQGDKAKKLDWTHHWIGNGFTALEAELKNCSGKYAFGDNPTMLDVVITPQVYNASVKFGMDISKYPTIKAVDERFNQLEIIKKSRPENQPDYVKK</sequence>
<name>A0A4V6XW00_STECR</name>
<organism evidence="2 3">
    <name type="scientific">Steinernema carpocapsae</name>
    <name type="common">Entomopathogenic nematode</name>
    <dbReference type="NCBI Taxonomy" id="34508"/>
    <lineage>
        <taxon>Eukaryota</taxon>
        <taxon>Metazoa</taxon>
        <taxon>Ecdysozoa</taxon>
        <taxon>Nematoda</taxon>
        <taxon>Chromadorea</taxon>
        <taxon>Rhabditida</taxon>
        <taxon>Tylenchina</taxon>
        <taxon>Panagrolaimomorpha</taxon>
        <taxon>Strongyloidoidea</taxon>
        <taxon>Steinernematidae</taxon>
        <taxon>Steinernema</taxon>
    </lineage>
</organism>
<dbReference type="GO" id="GO:0006559">
    <property type="term" value="P:L-phenylalanine catabolic process"/>
    <property type="evidence" value="ECO:0007669"/>
    <property type="project" value="TreeGrafter"/>
</dbReference>
<gene>
    <name evidence="2" type="ORF">L596_020343</name>
</gene>
<dbReference type="InterPro" id="IPR034330">
    <property type="entry name" value="GST_Zeta_C"/>
</dbReference>
<dbReference type="GO" id="GO:0006749">
    <property type="term" value="P:glutathione metabolic process"/>
    <property type="evidence" value="ECO:0007669"/>
    <property type="project" value="TreeGrafter"/>
</dbReference>
<accession>A0A4V6XW00</accession>
<dbReference type="InterPro" id="IPR004046">
    <property type="entry name" value="GST_C"/>
</dbReference>
<dbReference type="OrthoDB" id="202840at2759"/>
<dbReference type="STRING" id="34508.A0A4V6XW00"/>
<dbReference type="InterPro" id="IPR036282">
    <property type="entry name" value="Glutathione-S-Trfase_C_sf"/>
</dbReference>
<evidence type="ECO:0000313" key="2">
    <source>
        <dbReference type="EMBL" id="TKR72965.1"/>
    </source>
</evidence>
<evidence type="ECO:0000259" key="1">
    <source>
        <dbReference type="PROSITE" id="PS50405"/>
    </source>
</evidence>
<dbReference type="Pfam" id="PF14497">
    <property type="entry name" value="GST_C_3"/>
    <property type="match status" value="1"/>
</dbReference>
<dbReference type="SUPFAM" id="SSF47616">
    <property type="entry name" value="GST C-terminal domain-like"/>
    <property type="match status" value="1"/>
</dbReference>
<feature type="domain" description="GST C-terminal" evidence="1">
    <location>
        <begin position="21"/>
        <end position="141"/>
    </location>
</feature>
<reference evidence="2 3" key="1">
    <citation type="journal article" date="2015" name="Genome Biol.">
        <title>Comparative genomics of Steinernema reveals deeply conserved gene regulatory networks.</title>
        <authorList>
            <person name="Dillman A.R."/>
            <person name="Macchietto M."/>
            <person name="Porter C.F."/>
            <person name="Rogers A."/>
            <person name="Williams B."/>
            <person name="Antoshechkin I."/>
            <person name="Lee M.M."/>
            <person name="Goodwin Z."/>
            <person name="Lu X."/>
            <person name="Lewis E.E."/>
            <person name="Goodrich-Blair H."/>
            <person name="Stock S.P."/>
            <person name="Adams B.J."/>
            <person name="Sternberg P.W."/>
            <person name="Mortazavi A."/>
        </authorList>
    </citation>
    <scope>NUCLEOTIDE SEQUENCE [LARGE SCALE GENOMIC DNA]</scope>
    <source>
        <strain evidence="2 3">ALL</strain>
    </source>
</reference>
<dbReference type="InterPro" id="IPR010987">
    <property type="entry name" value="Glutathione-S-Trfase_C-like"/>
</dbReference>
<dbReference type="CDD" id="cd03191">
    <property type="entry name" value="GST_C_Zeta"/>
    <property type="match status" value="1"/>
</dbReference>
<proteinExistence type="predicted"/>
<dbReference type="PANTHER" id="PTHR42673">
    <property type="entry name" value="MALEYLACETOACETATE ISOMERASE"/>
    <property type="match status" value="1"/>
</dbReference>
<dbReference type="PANTHER" id="PTHR42673:SF4">
    <property type="entry name" value="MALEYLACETOACETATE ISOMERASE"/>
    <property type="match status" value="1"/>
</dbReference>
<dbReference type="GO" id="GO:0004364">
    <property type="term" value="F:glutathione transferase activity"/>
    <property type="evidence" value="ECO:0007669"/>
    <property type="project" value="TreeGrafter"/>
</dbReference>
<comment type="caution">
    <text evidence="2">The sequence shown here is derived from an EMBL/GenBank/DDBJ whole genome shotgun (WGS) entry which is preliminary data.</text>
</comment>
<dbReference type="GO" id="GO:0016034">
    <property type="term" value="F:maleylacetoacetate isomerase activity"/>
    <property type="evidence" value="ECO:0007669"/>
    <property type="project" value="TreeGrafter"/>
</dbReference>